<feature type="transmembrane region" description="Helical" evidence="11">
    <location>
        <begin position="21"/>
        <end position="42"/>
    </location>
</feature>
<reference evidence="14 15" key="1">
    <citation type="submission" date="2019-04" db="EMBL/GenBank/DDBJ databases">
        <title>High contiguity whole genome sequence and gene annotation resource for two Venturia nashicola isolates.</title>
        <authorList>
            <person name="Prokchorchik M."/>
            <person name="Won K."/>
            <person name="Lee Y."/>
            <person name="Choi E.D."/>
            <person name="Segonzac C."/>
            <person name="Sohn K.H."/>
        </authorList>
    </citation>
    <scope>NUCLEOTIDE SEQUENCE [LARGE SCALE GENOMIC DNA]</scope>
    <source>
        <strain evidence="14 15">PRI2</strain>
    </source>
</reference>
<dbReference type="PANTHER" id="PTHR22883">
    <property type="entry name" value="ZINC FINGER DHHC DOMAIN CONTAINING PROTEIN"/>
    <property type="match status" value="1"/>
</dbReference>
<sequence>MARNPPSEQYQHAVNLWAARIVPAVLVGVTGYSIWVVAYLIAIKYLLDPSSKENTPRRPATATAFLVLYFVFLFPYIISYLRILQVIQTNPGYIPKGPAATKNQEKDGQGKTLLDHAAILDGSLPPPPGIETFYAKDVFVCDSFGIPIHCSTCNNWKPDRTHHCSEVGRCVRRMDHFCPWVGGIVSETTMKYFLQFTFYASLFCGFTFSITVWAIVDRRDRTGGKMDGNWIAIAACGGFFGFMALGMLLTTLGTQTKNLTNVENLGASFYMAVHLPEGSEHPLDPDGRARCGFVTYPFHHSPSRSSMRPRKFAILLVKPNENPWNLGSGRENLKTVLGRRYWEWFLPFGYPPCCFHEREDSDFPLGKGFEKLKRAHYIPETKRRKHRRRSSQGSSRS</sequence>
<evidence type="ECO:0000256" key="2">
    <source>
        <dbReference type="ARBA" id="ARBA00022679"/>
    </source>
</evidence>
<feature type="region of interest" description="Disordered" evidence="12">
    <location>
        <begin position="376"/>
        <end position="397"/>
    </location>
</feature>
<name>A0A4Z1NX93_9PEZI</name>
<comment type="caution">
    <text evidence="14">The sequence shown here is derived from an EMBL/GenBank/DDBJ whole genome shotgun (WGS) entry which is preliminary data.</text>
</comment>
<dbReference type="InterPro" id="IPR039859">
    <property type="entry name" value="PFA4/ZDH16/20/ERF2-like"/>
</dbReference>
<dbReference type="InterPro" id="IPR001594">
    <property type="entry name" value="Palmitoyltrfase_DHHC"/>
</dbReference>
<evidence type="ECO:0000256" key="3">
    <source>
        <dbReference type="ARBA" id="ARBA00022692"/>
    </source>
</evidence>
<feature type="domain" description="Palmitoyltransferase DHHC" evidence="13">
    <location>
        <begin position="149"/>
        <end position="264"/>
    </location>
</feature>
<protein>
    <recommendedName>
        <fullName evidence="11">Palmitoyltransferase</fullName>
        <ecNumber evidence="11">2.3.1.225</ecNumber>
    </recommendedName>
</protein>
<proteinExistence type="inferred from homology"/>
<evidence type="ECO:0000256" key="4">
    <source>
        <dbReference type="ARBA" id="ARBA00022989"/>
    </source>
</evidence>
<feature type="transmembrane region" description="Helical" evidence="11">
    <location>
        <begin position="62"/>
        <end position="81"/>
    </location>
</feature>
<evidence type="ECO:0000256" key="6">
    <source>
        <dbReference type="ARBA" id="ARBA00023139"/>
    </source>
</evidence>
<feature type="transmembrane region" description="Helical" evidence="11">
    <location>
        <begin position="228"/>
        <end position="249"/>
    </location>
</feature>
<dbReference type="STRING" id="86259.A0A4Z1NX93"/>
<evidence type="ECO:0000256" key="12">
    <source>
        <dbReference type="SAM" id="MobiDB-lite"/>
    </source>
</evidence>
<evidence type="ECO:0000256" key="7">
    <source>
        <dbReference type="ARBA" id="ARBA00023288"/>
    </source>
</evidence>
<dbReference type="Pfam" id="PF01529">
    <property type="entry name" value="DHHC"/>
    <property type="match status" value="1"/>
</dbReference>
<keyword evidence="5 11" id="KW-0472">Membrane</keyword>
<feature type="transmembrane region" description="Helical" evidence="11">
    <location>
        <begin position="196"/>
        <end position="216"/>
    </location>
</feature>
<dbReference type="GO" id="GO:0006612">
    <property type="term" value="P:protein targeting to membrane"/>
    <property type="evidence" value="ECO:0007669"/>
    <property type="project" value="TreeGrafter"/>
</dbReference>
<comment type="similarity">
    <text evidence="9">Belongs to the DHHC palmitoyltransferase family. PFA5 subfamily.</text>
</comment>
<keyword evidence="15" id="KW-1185">Reference proteome</keyword>
<organism evidence="14 15">
    <name type="scientific">Venturia nashicola</name>
    <dbReference type="NCBI Taxonomy" id="86259"/>
    <lineage>
        <taxon>Eukaryota</taxon>
        <taxon>Fungi</taxon>
        <taxon>Dikarya</taxon>
        <taxon>Ascomycota</taxon>
        <taxon>Pezizomycotina</taxon>
        <taxon>Dothideomycetes</taxon>
        <taxon>Pleosporomycetidae</taxon>
        <taxon>Venturiales</taxon>
        <taxon>Venturiaceae</taxon>
        <taxon>Venturia</taxon>
    </lineage>
</organism>
<evidence type="ECO:0000313" key="14">
    <source>
        <dbReference type="EMBL" id="TID13103.1"/>
    </source>
</evidence>
<gene>
    <name evidence="14" type="ORF">E6O75_ATG10052</name>
</gene>
<accession>A0A4Z1NX93</accession>
<dbReference type="EMBL" id="SNSC02000029">
    <property type="protein sequence ID" value="TID13103.1"/>
    <property type="molecule type" value="Genomic_DNA"/>
</dbReference>
<keyword evidence="4 11" id="KW-1133">Transmembrane helix</keyword>
<dbReference type="PANTHER" id="PTHR22883:SF23">
    <property type="entry name" value="PALMITOYLTRANSFERASE ZDHHC6"/>
    <property type="match status" value="1"/>
</dbReference>
<comment type="domain">
    <text evidence="11">The DHHC domain is required for palmitoyltransferase activity.</text>
</comment>
<dbReference type="GO" id="GO:0016020">
    <property type="term" value="C:membrane"/>
    <property type="evidence" value="ECO:0007669"/>
    <property type="project" value="UniProtKB-SubCell"/>
</dbReference>
<keyword evidence="8 11" id="KW-0012">Acyltransferase</keyword>
<dbReference type="AlphaFoldDB" id="A0A4Z1NX93"/>
<dbReference type="EC" id="2.3.1.225" evidence="11"/>
<dbReference type="GO" id="GO:0005783">
    <property type="term" value="C:endoplasmic reticulum"/>
    <property type="evidence" value="ECO:0007669"/>
    <property type="project" value="TreeGrafter"/>
</dbReference>
<dbReference type="Proteomes" id="UP000298493">
    <property type="component" value="Unassembled WGS sequence"/>
</dbReference>
<evidence type="ECO:0000313" key="15">
    <source>
        <dbReference type="Proteomes" id="UP000298493"/>
    </source>
</evidence>
<evidence type="ECO:0000256" key="10">
    <source>
        <dbReference type="ARBA" id="ARBA00048048"/>
    </source>
</evidence>
<keyword evidence="6" id="KW-0564">Palmitate</keyword>
<keyword evidence="3 11" id="KW-0812">Transmembrane</keyword>
<evidence type="ECO:0000256" key="8">
    <source>
        <dbReference type="ARBA" id="ARBA00023315"/>
    </source>
</evidence>
<keyword evidence="7" id="KW-0449">Lipoprotein</keyword>
<evidence type="ECO:0000256" key="9">
    <source>
        <dbReference type="ARBA" id="ARBA00038298"/>
    </source>
</evidence>
<dbReference type="GO" id="GO:0005794">
    <property type="term" value="C:Golgi apparatus"/>
    <property type="evidence" value="ECO:0007669"/>
    <property type="project" value="TreeGrafter"/>
</dbReference>
<comment type="catalytic activity">
    <reaction evidence="10 11">
        <text>L-cysteinyl-[protein] + hexadecanoyl-CoA = S-hexadecanoyl-L-cysteinyl-[protein] + CoA</text>
        <dbReference type="Rhea" id="RHEA:36683"/>
        <dbReference type="Rhea" id="RHEA-COMP:10131"/>
        <dbReference type="Rhea" id="RHEA-COMP:11032"/>
        <dbReference type="ChEBI" id="CHEBI:29950"/>
        <dbReference type="ChEBI" id="CHEBI:57287"/>
        <dbReference type="ChEBI" id="CHEBI:57379"/>
        <dbReference type="ChEBI" id="CHEBI:74151"/>
        <dbReference type="EC" id="2.3.1.225"/>
    </reaction>
</comment>
<evidence type="ECO:0000256" key="11">
    <source>
        <dbReference type="RuleBase" id="RU079119"/>
    </source>
</evidence>
<dbReference type="GO" id="GO:0019706">
    <property type="term" value="F:protein-cysteine S-palmitoyltransferase activity"/>
    <property type="evidence" value="ECO:0007669"/>
    <property type="project" value="UniProtKB-EC"/>
</dbReference>
<dbReference type="PROSITE" id="PS50216">
    <property type="entry name" value="DHHC"/>
    <property type="match status" value="1"/>
</dbReference>
<evidence type="ECO:0000256" key="1">
    <source>
        <dbReference type="ARBA" id="ARBA00004141"/>
    </source>
</evidence>
<evidence type="ECO:0000256" key="5">
    <source>
        <dbReference type="ARBA" id="ARBA00023136"/>
    </source>
</evidence>
<evidence type="ECO:0000259" key="13">
    <source>
        <dbReference type="Pfam" id="PF01529"/>
    </source>
</evidence>
<comment type="subcellular location">
    <subcellularLocation>
        <location evidence="1">Membrane</location>
        <topology evidence="1">Multi-pass membrane protein</topology>
    </subcellularLocation>
</comment>
<keyword evidence="2 11" id="KW-0808">Transferase</keyword>